<dbReference type="Pfam" id="PF05016">
    <property type="entry name" value="ParE_toxin"/>
    <property type="match status" value="1"/>
</dbReference>
<dbReference type="PANTHER" id="PTHR33755">
    <property type="entry name" value="TOXIN PARE1-RELATED"/>
    <property type="match status" value="1"/>
</dbReference>
<dbReference type="Proteomes" id="UP000066624">
    <property type="component" value="Chromosome"/>
</dbReference>
<reference evidence="4 5" key="1">
    <citation type="submission" date="2015-07" db="EMBL/GenBank/DDBJ databases">
        <authorList>
            <person name="Noorani M."/>
        </authorList>
    </citation>
    <scope>NUCLEOTIDE SEQUENCE [LARGE SCALE GENOMIC DNA]</scope>
    <source>
        <strain evidence="4 5">KCTC 42284</strain>
    </source>
</reference>
<dbReference type="AlphaFoldDB" id="A0A0K0XZX0"/>
<keyword evidence="2" id="KW-1277">Toxin-antitoxin system</keyword>
<dbReference type="PANTHER" id="PTHR33755:SF9">
    <property type="entry name" value="TOXIN PARE1"/>
    <property type="match status" value="1"/>
</dbReference>
<evidence type="ECO:0000256" key="3">
    <source>
        <dbReference type="PIRNR" id="PIRNR029218"/>
    </source>
</evidence>
<gene>
    <name evidence="4" type="ORF">WM2015_2867</name>
</gene>
<dbReference type="InterPro" id="IPR035093">
    <property type="entry name" value="RelE/ParE_toxin_dom_sf"/>
</dbReference>
<dbReference type="EMBL" id="CP012154">
    <property type="protein sequence ID" value="AKS43224.1"/>
    <property type="molecule type" value="Genomic_DNA"/>
</dbReference>
<dbReference type="PIRSF" id="PIRSF029218">
    <property type="entry name" value="ParE"/>
    <property type="match status" value="1"/>
</dbReference>
<evidence type="ECO:0000313" key="5">
    <source>
        <dbReference type="Proteomes" id="UP000066624"/>
    </source>
</evidence>
<dbReference type="STRING" id="1579979.WM2015_2867"/>
<evidence type="ECO:0000313" key="4">
    <source>
        <dbReference type="EMBL" id="AKS43224.1"/>
    </source>
</evidence>
<organism evidence="4 5">
    <name type="scientific">Wenzhouxiangella marina</name>
    <dbReference type="NCBI Taxonomy" id="1579979"/>
    <lineage>
        <taxon>Bacteria</taxon>
        <taxon>Pseudomonadati</taxon>
        <taxon>Pseudomonadota</taxon>
        <taxon>Gammaproteobacteria</taxon>
        <taxon>Chromatiales</taxon>
        <taxon>Wenzhouxiangellaceae</taxon>
        <taxon>Wenzhouxiangella</taxon>
    </lineage>
</organism>
<evidence type="ECO:0000256" key="1">
    <source>
        <dbReference type="ARBA" id="ARBA00006226"/>
    </source>
</evidence>
<evidence type="ECO:0000256" key="2">
    <source>
        <dbReference type="ARBA" id="ARBA00022649"/>
    </source>
</evidence>
<proteinExistence type="inferred from homology"/>
<comment type="similarity">
    <text evidence="1 3">Belongs to the RelE toxin family.</text>
</comment>
<keyword evidence="5" id="KW-1185">Reference proteome</keyword>
<dbReference type="Gene3D" id="3.30.2310.20">
    <property type="entry name" value="RelE-like"/>
    <property type="match status" value="1"/>
</dbReference>
<name>A0A0K0XZX0_9GAMM</name>
<dbReference type="InterPro" id="IPR007712">
    <property type="entry name" value="RelE/ParE_toxin"/>
</dbReference>
<dbReference type="KEGG" id="wma:WM2015_2867"/>
<accession>A0A0K0XZX0</accession>
<dbReference type="RefSeq" id="WP_049726729.1">
    <property type="nucleotide sequence ID" value="NZ_CP012154.1"/>
</dbReference>
<protein>
    <recommendedName>
        <fullName evidence="3">Toxin</fullName>
    </recommendedName>
</protein>
<sequence length="99" mass="11390">MAYRLTRKAADDVLNIYAFGAERFGPEQADAYHALLQRTFEFLAANPHAAWQRTELTPPVRIHPLQSHLVIYLIEDDGEILIIRVRHGHEDWADPQTAE</sequence>
<dbReference type="OrthoDB" id="516834at2"/>
<dbReference type="InterPro" id="IPR028344">
    <property type="entry name" value="ParE1/4"/>
</dbReference>
<dbReference type="InterPro" id="IPR051803">
    <property type="entry name" value="TA_system_RelE-like_toxin"/>
</dbReference>